<dbReference type="Pfam" id="PF02518">
    <property type="entry name" value="HATPase_c"/>
    <property type="match status" value="1"/>
</dbReference>
<dbReference type="InterPro" id="IPR036097">
    <property type="entry name" value="HisK_dim/P_sf"/>
</dbReference>
<feature type="domain" description="Histidine kinase" evidence="16">
    <location>
        <begin position="268"/>
        <end position="486"/>
    </location>
</feature>
<dbReference type="CDD" id="cd06225">
    <property type="entry name" value="HAMP"/>
    <property type="match status" value="1"/>
</dbReference>
<dbReference type="GO" id="GO:0005886">
    <property type="term" value="C:plasma membrane"/>
    <property type="evidence" value="ECO:0007669"/>
    <property type="project" value="UniProtKB-SubCell"/>
</dbReference>
<dbReference type="Gene3D" id="1.10.287.130">
    <property type="match status" value="1"/>
</dbReference>
<feature type="region of interest" description="Disordered" evidence="14">
    <location>
        <begin position="570"/>
        <end position="607"/>
    </location>
</feature>
<evidence type="ECO:0000259" key="16">
    <source>
        <dbReference type="PROSITE" id="PS50109"/>
    </source>
</evidence>
<dbReference type="Pfam" id="PF00512">
    <property type="entry name" value="HisKA"/>
    <property type="match status" value="1"/>
</dbReference>
<feature type="transmembrane region" description="Helical" evidence="15">
    <location>
        <begin position="182"/>
        <end position="201"/>
    </location>
</feature>
<evidence type="ECO:0000259" key="17">
    <source>
        <dbReference type="PROSITE" id="PS50885"/>
    </source>
</evidence>
<dbReference type="GO" id="GO:0005524">
    <property type="term" value="F:ATP binding"/>
    <property type="evidence" value="ECO:0007669"/>
    <property type="project" value="UniProtKB-KW"/>
</dbReference>
<dbReference type="FunFam" id="3.30.565.10:FF:000013">
    <property type="entry name" value="Two-component sensor histidine kinase"/>
    <property type="match status" value="1"/>
</dbReference>
<dbReference type="Gene3D" id="3.30.565.10">
    <property type="entry name" value="Histidine kinase-like ATPase, C-terminal domain"/>
    <property type="match status" value="1"/>
</dbReference>
<dbReference type="InterPro" id="IPR036890">
    <property type="entry name" value="HATPase_C_sf"/>
</dbReference>
<comment type="subcellular location">
    <subcellularLocation>
        <location evidence="2">Cell membrane</location>
    </subcellularLocation>
</comment>
<dbReference type="Gene3D" id="6.10.340.10">
    <property type="match status" value="1"/>
</dbReference>
<dbReference type="Proteomes" id="UP000234778">
    <property type="component" value="Unassembled WGS sequence"/>
</dbReference>
<evidence type="ECO:0000256" key="4">
    <source>
        <dbReference type="ARBA" id="ARBA00022553"/>
    </source>
</evidence>
<dbReference type="SUPFAM" id="SSF55874">
    <property type="entry name" value="ATPase domain of HSP90 chaperone/DNA topoisomerase II/histidine kinase"/>
    <property type="match status" value="1"/>
</dbReference>
<dbReference type="SMART" id="SM00388">
    <property type="entry name" value="HisKA"/>
    <property type="match status" value="1"/>
</dbReference>
<dbReference type="InterPro" id="IPR003661">
    <property type="entry name" value="HisK_dim/P_dom"/>
</dbReference>
<comment type="catalytic activity">
    <reaction evidence="1">
        <text>ATP + protein L-histidine = ADP + protein N-phospho-L-histidine.</text>
        <dbReference type="EC" id="2.7.13.3"/>
    </reaction>
</comment>
<dbReference type="PANTHER" id="PTHR45436">
    <property type="entry name" value="SENSOR HISTIDINE KINASE YKOH"/>
    <property type="match status" value="1"/>
</dbReference>
<evidence type="ECO:0000256" key="3">
    <source>
        <dbReference type="ARBA" id="ARBA00012438"/>
    </source>
</evidence>
<dbReference type="GO" id="GO:0000155">
    <property type="term" value="F:phosphorelay sensor kinase activity"/>
    <property type="evidence" value="ECO:0007669"/>
    <property type="project" value="InterPro"/>
</dbReference>
<dbReference type="EC" id="2.7.13.3" evidence="3"/>
<evidence type="ECO:0000256" key="13">
    <source>
        <dbReference type="ARBA" id="ARBA00035305"/>
    </source>
</evidence>
<evidence type="ECO:0000313" key="19">
    <source>
        <dbReference type="Proteomes" id="UP000234778"/>
    </source>
</evidence>
<feature type="transmembrane region" description="Helical" evidence="15">
    <location>
        <begin position="6"/>
        <end position="24"/>
    </location>
</feature>
<keyword evidence="5" id="KW-0808">Transferase</keyword>
<dbReference type="SMART" id="SM00387">
    <property type="entry name" value="HATPase_c"/>
    <property type="match status" value="1"/>
</dbReference>
<feature type="domain" description="HAMP" evidence="17">
    <location>
        <begin position="201"/>
        <end position="253"/>
    </location>
</feature>
<accession>A0A2I1KUM1</accession>
<dbReference type="NCBIfam" id="NF040691">
    <property type="entry name" value="MtrAB_MtrB"/>
    <property type="match status" value="1"/>
</dbReference>
<keyword evidence="4" id="KW-0597">Phosphoprotein</keyword>
<dbReference type="InterPro" id="IPR050428">
    <property type="entry name" value="TCS_sensor_his_kinase"/>
</dbReference>
<evidence type="ECO:0000256" key="8">
    <source>
        <dbReference type="ARBA" id="ARBA00022777"/>
    </source>
</evidence>
<gene>
    <name evidence="18" type="ORF">CYJ26_03320</name>
</gene>
<dbReference type="InterPro" id="IPR004358">
    <property type="entry name" value="Sig_transdc_His_kin-like_C"/>
</dbReference>
<keyword evidence="10 15" id="KW-1133">Transmembrane helix</keyword>
<sequence length="607" mass="64909">MVVSALTGGIVLILLLFLVVSAMIRDDVYAERRVFLLADARMRTVSVQAELDLLESATPEELTTAAQQIVDRLGQGSGNARRMGVALVRNRDAAGEASIGDLASDEDLLPLISQDLSAELAGSAEGTQAWRQITLPDPTERVPGVVIGSQVTMPQAGAYDLYLFYSLSPEQRLVSLTTRSTALAAAAFLLMLVLAVWALAWRVLLPIRRTSEAARRLTDGHLDERVKVSGEDEIASLGRAFNEMADSLEHQIDSWERLSAVQRLFVTDVSHEMRTPLTSIGLAAEQLEEARDEIASPLARRSLDVLVSETSRLRKLFDDLLTISRVDSGKVQLSAVDQDLRLLVTSVVQDSQTHIERMGAHVTLDLPDGPVIAQMDTVRVERIVRNLLLNALEHAEGTQIDLTVAGDEVAVAVRVRDHGVGMTPEVASKVFDRFYRADTSRQRTLGGSGLGLSIASEDASLHGGALEAWGWPGEGASFLLTLPRLLGEEGAPGDLQGHRPLPVVPDDVPEIARYVPTSGTLGTPGSAALPTTPVTRRSTELAAEVPVVGGEKAGAGVGASEGVAAVVLPPSVRRPHRMRQVSRGGSGVTVHGPHEVPTAQTPAEAED</sequence>
<keyword evidence="7" id="KW-0547">Nucleotide-binding</keyword>
<dbReference type="InterPro" id="IPR005467">
    <property type="entry name" value="His_kinase_dom"/>
</dbReference>
<keyword evidence="8 18" id="KW-0418">Kinase</keyword>
<dbReference type="SMART" id="SM00304">
    <property type="entry name" value="HAMP"/>
    <property type="match status" value="1"/>
</dbReference>
<evidence type="ECO:0000313" key="18">
    <source>
        <dbReference type="EMBL" id="PKY99322.1"/>
    </source>
</evidence>
<evidence type="ECO:0000256" key="1">
    <source>
        <dbReference type="ARBA" id="ARBA00000085"/>
    </source>
</evidence>
<dbReference type="PRINTS" id="PR00344">
    <property type="entry name" value="BCTRLSENSOR"/>
</dbReference>
<protein>
    <recommendedName>
        <fullName evidence="13">Sensor histidine kinase MtrB</fullName>
        <ecNumber evidence="3">2.7.13.3</ecNumber>
    </recommendedName>
</protein>
<proteinExistence type="predicted"/>
<dbReference type="CDD" id="cd00075">
    <property type="entry name" value="HATPase"/>
    <property type="match status" value="1"/>
</dbReference>
<dbReference type="InterPro" id="IPR047669">
    <property type="entry name" value="MtrAB_MtrB"/>
</dbReference>
<dbReference type="Pfam" id="PF00672">
    <property type="entry name" value="HAMP"/>
    <property type="match status" value="1"/>
</dbReference>
<comment type="caution">
    <text evidence="18">The sequence shown here is derived from an EMBL/GenBank/DDBJ whole genome shotgun (WGS) entry which is preliminary data.</text>
</comment>
<dbReference type="SUPFAM" id="SSF158472">
    <property type="entry name" value="HAMP domain-like"/>
    <property type="match status" value="1"/>
</dbReference>
<evidence type="ECO:0000256" key="14">
    <source>
        <dbReference type="SAM" id="MobiDB-lite"/>
    </source>
</evidence>
<keyword evidence="6 15" id="KW-0812">Transmembrane</keyword>
<evidence type="ECO:0000256" key="5">
    <source>
        <dbReference type="ARBA" id="ARBA00022679"/>
    </source>
</evidence>
<evidence type="ECO:0000256" key="12">
    <source>
        <dbReference type="ARBA" id="ARBA00023136"/>
    </source>
</evidence>
<dbReference type="InterPro" id="IPR003594">
    <property type="entry name" value="HATPase_dom"/>
</dbReference>
<keyword evidence="11" id="KW-0902">Two-component regulatory system</keyword>
<dbReference type="PROSITE" id="PS50885">
    <property type="entry name" value="HAMP"/>
    <property type="match status" value="1"/>
</dbReference>
<evidence type="ECO:0000256" key="10">
    <source>
        <dbReference type="ARBA" id="ARBA00022989"/>
    </source>
</evidence>
<dbReference type="AlphaFoldDB" id="A0A2I1KUM1"/>
<dbReference type="PANTHER" id="PTHR45436:SF5">
    <property type="entry name" value="SENSOR HISTIDINE KINASE TRCS"/>
    <property type="match status" value="1"/>
</dbReference>
<evidence type="ECO:0000256" key="7">
    <source>
        <dbReference type="ARBA" id="ARBA00022741"/>
    </source>
</evidence>
<dbReference type="EMBL" id="PKHA01000002">
    <property type="protein sequence ID" value="PKY99322.1"/>
    <property type="molecule type" value="Genomic_DNA"/>
</dbReference>
<evidence type="ECO:0000256" key="15">
    <source>
        <dbReference type="SAM" id="Phobius"/>
    </source>
</evidence>
<dbReference type="PROSITE" id="PS50109">
    <property type="entry name" value="HIS_KIN"/>
    <property type="match status" value="1"/>
</dbReference>
<name>A0A2I1KUM1_9ACTO</name>
<dbReference type="CDD" id="cd00082">
    <property type="entry name" value="HisKA"/>
    <property type="match status" value="1"/>
</dbReference>
<evidence type="ECO:0000256" key="11">
    <source>
        <dbReference type="ARBA" id="ARBA00023012"/>
    </source>
</evidence>
<dbReference type="SUPFAM" id="SSF47384">
    <property type="entry name" value="Homodimeric domain of signal transducing histidine kinase"/>
    <property type="match status" value="1"/>
</dbReference>
<reference evidence="18 19" key="1">
    <citation type="submission" date="2017-12" db="EMBL/GenBank/DDBJ databases">
        <title>Phylogenetic diversity of female urinary microbiome.</title>
        <authorList>
            <person name="Thomas-White K."/>
            <person name="Wolfe A.J."/>
        </authorList>
    </citation>
    <scope>NUCLEOTIDE SEQUENCE [LARGE SCALE GENOMIC DNA]</scope>
    <source>
        <strain evidence="18 19">UMB0319</strain>
    </source>
</reference>
<keyword evidence="9" id="KW-0067">ATP-binding</keyword>
<dbReference type="InterPro" id="IPR003660">
    <property type="entry name" value="HAMP_dom"/>
</dbReference>
<evidence type="ECO:0000256" key="9">
    <source>
        <dbReference type="ARBA" id="ARBA00022840"/>
    </source>
</evidence>
<keyword evidence="12 15" id="KW-0472">Membrane</keyword>
<evidence type="ECO:0000256" key="2">
    <source>
        <dbReference type="ARBA" id="ARBA00004236"/>
    </source>
</evidence>
<organism evidence="18 19">
    <name type="scientific">Actinomyces urogenitalis</name>
    <dbReference type="NCBI Taxonomy" id="103621"/>
    <lineage>
        <taxon>Bacteria</taxon>
        <taxon>Bacillati</taxon>
        <taxon>Actinomycetota</taxon>
        <taxon>Actinomycetes</taxon>
        <taxon>Actinomycetales</taxon>
        <taxon>Actinomycetaceae</taxon>
        <taxon>Actinomyces</taxon>
    </lineage>
</organism>
<evidence type="ECO:0000256" key="6">
    <source>
        <dbReference type="ARBA" id="ARBA00022692"/>
    </source>
</evidence>